<accession>A0ABD3C5F0</accession>
<dbReference type="EMBL" id="JAVIJP010000054">
    <property type="protein sequence ID" value="KAL3624055.1"/>
    <property type="molecule type" value="Genomic_DNA"/>
</dbReference>
<dbReference type="InterPro" id="IPR000825">
    <property type="entry name" value="SUF_FeS_clus_asmbl_SufBD_core"/>
</dbReference>
<dbReference type="Proteomes" id="UP001632038">
    <property type="component" value="Unassembled WGS sequence"/>
</dbReference>
<dbReference type="SUPFAM" id="SSF50475">
    <property type="entry name" value="FMN-binding split barrel"/>
    <property type="match status" value="1"/>
</dbReference>
<keyword evidence="3" id="KW-1185">Reference proteome</keyword>
<dbReference type="InterPro" id="IPR055346">
    <property type="entry name" value="Fe-S_cluster_assembly_SufBD"/>
</dbReference>
<evidence type="ECO:0000313" key="2">
    <source>
        <dbReference type="EMBL" id="KAL3624055.1"/>
    </source>
</evidence>
<dbReference type="Gene3D" id="2.30.110.10">
    <property type="entry name" value="Electron Transport, Fmn-binding Protein, Chain A"/>
    <property type="match status" value="1"/>
</dbReference>
<gene>
    <name evidence="2" type="ORF">CASFOL_032871</name>
</gene>
<comment type="caution">
    <text evidence="2">The sequence shown here is derived from an EMBL/GenBank/DDBJ whole genome shotgun (WGS) entry which is preliminary data.</text>
</comment>
<dbReference type="InterPro" id="IPR037284">
    <property type="entry name" value="SUF_FeS_clus_asmbl_SufBD_sf"/>
</dbReference>
<dbReference type="Pfam" id="PF01458">
    <property type="entry name" value="SUFBD_core"/>
    <property type="match status" value="1"/>
</dbReference>
<proteinExistence type="predicted"/>
<dbReference type="InterPro" id="IPR012349">
    <property type="entry name" value="Split_barrel_FMN-bd"/>
</dbReference>
<dbReference type="PANTHER" id="PTHR43575:SF1">
    <property type="entry name" value="PROTEIN ABCI7, CHLOROPLASTIC"/>
    <property type="match status" value="1"/>
</dbReference>
<organism evidence="2 3">
    <name type="scientific">Castilleja foliolosa</name>
    <dbReference type="NCBI Taxonomy" id="1961234"/>
    <lineage>
        <taxon>Eukaryota</taxon>
        <taxon>Viridiplantae</taxon>
        <taxon>Streptophyta</taxon>
        <taxon>Embryophyta</taxon>
        <taxon>Tracheophyta</taxon>
        <taxon>Spermatophyta</taxon>
        <taxon>Magnoliopsida</taxon>
        <taxon>eudicotyledons</taxon>
        <taxon>Gunneridae</taxon>
        <taxon>Pentapetalae</taxon>
        <taxon>asterids</taxon>
        <taxon>lamiids</taxon>
        <taxon>Lamiales</taxon>
        <taxon>Orobanchaceae</taxon>
        <taxon>Pedicularideae</taxon>
        <taxon>Castillejinae</taxon>
        <taxon>Castilleja</taxon>
    </lineage>
</organism>
<evidence type="ECO:0000313" key="3">
    <source>
        <dbReference type="Proteomes" id="UP001632038"/>
    </source>
</evidence>
<dbReference type="AlphaFoldDB" id="A0ABD3C5F0"/>
<name>A0ABD3C5F0_9LAMI</name>
<reference evidence="3" key="1">
    <citation type="journal article" date="2024" name="IScience">
        <title>Strigolactones Initiate the Formation of Haustorium-like Structures in Castilleja.</title>
        <authorList>
            <person name="Buerger M."/>
            <person name="Peterson D."/>
            <person name="Chory J."/>
        </authorList>
    </citation>
    <scope>NUCLEOTIDE SEQUENCE [LARGE SCALE GENOMIC DNA]</scope>
</reference>
<dbReference type="PANTHER" id="PTHR43575">
    <property type="entry name" value="PROTEIN ABCI7, CHLOROPLASTIC"/>
    <property type="match status" value="1"/>
</dbReference>
<feature type="domain" description="SUF system FeS cluster assembly SufBD core" evidence="1">
    <location>
        <begin position="62"/>
        <end position="155"/>
    </location>
</feature>
<dbReference type="SUPFAM" id="SSF101960">
    <property type="entry name" value="Stabilizer of iron transporter SufD"/>
    <property type="match status" value="1"/>
</dbReference>
<sequence length="242" mass="27289">MAQILLHGDLHATIYAIDKLHVGALSNFFLKGGDEYVGTDEIHAEEPRKALSDKNVPTKVYVESTNRSLESKSVYELSEVSTGGKLSRHNLHVQQEGADTVTELSTFHLSIGDQIQDLHSKLVLDHPRGATRQLHKCIVAHSQGQAVFDGNVQVNSRRIDDLKHCPFAEICWYFTESWEQFRISRPIDVIDGTNPDPVKLQQREKSWFACSVKSRMQYMAPTPRVSILEQPPAHMGTSFVRI</sequence>
<evidence type="ECO:0000259" key="1">
    <source>
        <dbReference type="Pfam" id="PF01458"/>
    </source>
</evidence>
<protein>
    <recommendedName>
        <fullName evidence="1">SUF system FeS cluster assembly SufBD core domain-containing protein</fullName>
    </recommendedName>
</protein>